<comment type="caution">
    <text evidence="1">The sequence shown here is derived from an EMBL/GenBank/DDBJ whole genome shotgun (WGS) entry which is preliminary data.</text>
</comment>
<reference evidence="1 2" key="1">
    <citation type="journal article" date="2021" name="Commun. Biol.">
        <title>The genome of Shorea leprosula (Dipterocarpaceae) highlights the ecological relevance of drought in aseasonal tropical rainforests.</title>
        <authorList>
            <person name="Ng K.K.S."/>
            <person name="Kobayashi M.J."/>
            <person name="Fawcett J.A."/>
            <person name="Hatakeyama M."/>
            <person name="Paape T."/>
            <person name="Ng C.H."/>
            <person name="Ang C.C."/>
            <person name="Tnah L.H."/>
            <person name="Lee C.T."/>
            <person name="Nishiyama T."/>
            <person name="Sese J."/>
            <person name="O'Brien M.J."/>
            <person name="Copetti D."/>
            <person name="Mohd Noor M.I."/>
            <person name="Ong R.C."/>
            <person name="Putra M."/>
            <person name="Sireger I.Z."/>
            <person name="Indrioko S."/>
            <person name="Kosugi Y."/>
            <person name="Izuno A."/>
            <person name="Isagi Y."/>
            <person name="Lee S.L."/>
            <person name="Shimizu K.K."/>
        </authorList>
    </citation>
    <scope>NUCLEOTIDE SEQUENCE [LARGE SCALE GENOMIC DNA]</scope>
    <source>
        <strain evidence="1">214</strain>
    </source>
</reference>
<dbReference type="Proteomes" id="UP001054252">
    <property type="component" value="Unassembled WGS sequence"/>
</dbReference>
<keyword evidence="2" id="KW-1185">Reference proteome</keyword>
<accession>A0AAV5LK37</accession>
<organism evidence="1 2">
    <name type="scientific">Rubroshorea leprosula</name>
    <dbReference type="NCBI Taxonomy" id="152421"/>
    <lineage>
        <taxon>Eukaryota</taxon>
        <taxon>Viridiplantae</taxon>
        <taxon>Streptophyta</taxon>
        <taxon>Embryophyta</taxon>
        <taxon>Tracheophyta</taxon>
        <taxon>Spermatophyta</taxon>
        <taxon>Magnoliopsida</taxon>
        <taxon>eudicotyledons</taxon>
        <taxon>Gunneridae</taxon>
        <taxon>Pentapetalae</taxon>
        <taxon>rosids</taxon>
        <taxon>malvids</taxon>
        <taxon>Malvales</taxon>
        <taxon>Dipterocarpaceae</taxon>
        <taxon>Rubroshorea</taxon>
    </lineage>
</organism>
<gene>
    <name evidence="1" type="ORF">SLEP1_g44995</name>
</gene>
<dbReference type="EMBL" id="BPVZ01000119">
    <property type="protein sequence ID" value="GKV36912.1"/>
    <property type="molecule type" value="Genomic_DNA"/>
</dbReference>
<evidence type="ECO:0000313" key="2">
    <source>
        <dbReference type="Proteomes" id="UP001054252"/>
    </source>
</evidence>
<proteinExistence type="predicted"/>
<dbReference type="AlphaFoldDB" id="A0AAV5LK37"/>
<protein>
    <submittedName>
        <fullName evidence="1">Uncharacterized protein</fullName>
    </submittedName>
</protein>
<sequence>MSDQERGRDHAHETTYLNRKDDDLKSLEQWVLVSILGDMSLCSLAKIAKRKYYALRKTWDRIGRGLVLSPGKKNEREGKRKLILKEIKDGGVPKVRLDNSGTAKAMQVDVFDPCVG</sequence>
<evidence type="ECO:0000313" key="1">
    <source>
        <dbReference type="EMBL" id="GKV36912.1"/>
    </source>
</evidence>
<name>A0AAV5LK37_9ROSI</name>